<dbReference type="AlphaFoldDB" id="A0ABD3R7J3"/>
<gene>
    <name evidence="1" type="ORF">ACHAXA_005169</name>
</gene>
<proteinExistence type="predicted"/>
<keyword evidence="2" id="KW-1185">Reference proteome</keyword>
<accession>A0ABD3R7J3</accession>
<dbReference type="EMBL" id="JALLPB020000453">
    <property type="protein sequence ID" value="KAL3808977.1"/>
    <property type="molecule type" value="Genomic_DNA"/>
</dbReference>
<dbReference type="Proteomes" id="UP001530377">
    <property type="component" value="Unassembled WGS sequence"/>
</dbReference>
<name>A0ABD3R7J3_9STRA</name>
<reference evidence="1 2" key="1">
    <citation type="submission" date="2024-10" db="EMBL/GenBank/DDBJ databases">
        <title>Updated reference genomes for cyclostephanoid diatoms.</title>
        <authorList>
            <person name="Roberts W.R."/>
            <person name="Alverson A.J."/>
        </authorList>
    </citation>
    <scope>NUCLEOTIDE SEQUENCE [LARGE SCALE GENOMIC DNA]</scope>
    <source>
        <strain evidence="1 2">AJA228-03</strain>
    </source>
</reference>
<evidence type="ECO:0000313" key="2">
    <source>
        <dbReference type="Proteomes" id="UP001530377"/>
    </source>
</evidence>
<sequence length="240" mass="27392">MPRKAASPRSTNSALVAWVVFALSSYRIYIATFSLRIESTSNVYDAGYFPIYTQRPQKVLDSDIASYPRKAPMLSNVRTLDESRLPLQCGMIFFYHIACTGGASINRWLGKEKNINKNVQYYTHWGRNRSGVVQATFIKGMESQVKNIRPGEWRIVHAHGLSLHLNTSELYLYKWREEVESQGCGFVATTMLRDAVGHTISQQKGIYLFNKTVDEFANGDVMFIDAVKHIYYGHLDYLLS</sequence>
<comment type="caution">
    <text evidence="1">The sequence shown here is derived from an EMBL/GenBank/DDBJ whole genome shotgun (WGS) entry which is preliminary data.</text>
</comment>
<evidence type="ECO:0000313" key="1">
    <source>
        <dbReference type="EMBL" id="KAL3808977.1"/>
    </source>
</evidence>
<protein>
    <submittedName>
        <fullName evidence="1">Uncharacterized protein</fullName>
    </submittedName>
</protein>
<organism evidence="1 2">
    <name type="scientific">Cyclostephanos tholiformis</name>
    <dbReference type="NCBI Taxonomy" id="382380"/>
    <lineage>
        <taxon>Eukaryota</taxon>
        <taxon>Sar</taxon>
        <taxon>Stramenopiles</taxon>
        <taxon>Ochrophyta</taxon>
        <taxon>Bacillariophyta</taxon>
        <taxon>Coscinodiscophyceae</taxon>
        <taxon>Thalassiosirophycidae</taxon>
        <taxon>Stephanodiscales</taxon>
        <taxon>Stephanodiscaceae</taxon>
        <taxon>Cyclostephanos</taxon>
    </lineage>
</organism>